<reference evidence="7" key="2">
    <citation type="submission" date="2025-09" db="UniProtKB">
        <authorList>
            <consortium name="Ensembl"/>
        </authorList>
    </citation>
    <scope>IDENTIFICATION</scope>
</reference>
<reference evidence="7" key="1">
    <citation type="submission" date="2025-08" db="UniProtKB">
        <authorList>
            <consortium name="Ensembl"/>
        </authorList>
    </citation>
    <scope>IDENTIFICATION</scope>
</reference>
<dbReference type="GeneTree" id="ENSGT00900000141033"/>
<dbReference type="InterPro" id="IPR001452">
    <property type="entry name" value="SH3_domain"/>
</dbReference>
<keyword evidence="3" id="KW-0175">Coiled coil</keyword>
<dbReference type="InterPro" id="IPR037213">
    <property type="entry name" value="Run_dom_sf"/>
</dbReference>
<dbReference type="InterPro" id="IPR036028">
    <property type="entry name" value="SH3-like_dom_sf"/>
</dbReference>
<feature type="coiled-coil region" evidence="3">
    <location>
        <begin position="192"/>
        <end position="219"/>
    </location>
</feature>
<keyword evidence="8" id="KW-1185">Reference proteome</keyword>
<evidence type="ECO:0000259" key="5">
    <source>
        <dbReference type="PROSITE" id="PS50002"/>
    </source>
</evidence>
<evidence type="ECO:0000256" key="1">
    <source>
        <dbReference type="ARBA" id="ARBA00022443"/>
    </source>
</evidence>
<protein>
    <submittedName>
        <fullName evidence="7">RUN and SH3 domain containing 2</fullName>
    </submittedName>
</protein>
<dbReference type="Gene3D" id="2.30.30.40">
    <property type="entry name" value="SH3 Domains"/>
    <property type="match status" value="1"/>
</dbReference>
<dbReference type="InterPro" id="IPR047343">
    <property type="entry name" value="RUSC1_2"/>
</dbReference>
<dbReference type="InterPro" id="IPR004012">
    <property type="entry name" value="Run_dom"/>
</dbReference>
<feature type="region of interest" description="Disordered" evidence="4">
    <location>
        <begin position="31"/>
        <end position="67"/>
    </location>
</feature>
<dbReference type="PROSITE" id="PS50002">
    <property type="entry name" value="SH3"/>
    <property type="match status" value="1"/>
</dbReference>
<dbReference type="SMART" id="SM00593">
    <property type="entry name" value="RUN"/>
    <property type="match status" value="1"/>
</dbReference>
<feature type="region of interest" description="Disordered" evidence="4">
    <location>
        <begin position="133"/>
        <end position="158"/>
    </location>
</feature>
<dbReference type="PANTHER" id="PTHR15591">
    <property type="entry name" value="RUN AND SH3 DOMAIN CONTAINING"/>
    <property type="match status" value="1"/>
</dbReference>
<feature type="domain" description="RUN" evidence="6">
    <location>
        <begin position="881"/>
        <end position="1025"/>
    </location>
</feature>
<evidence type="ECO:0000256" key="4">
    <source>
        <dbReference type="SAM" id="MobiDB-lite"/>
    </source>
</evidence>
<dbReference type="SUPFAM" id="SSF50044">
    <property type="entry name" value="SH3-domain"/>
    <property type="match status" value="1"/>
</dbReference>
<evidence type="ECO:0000256" key="2">
    <source>
        <dbReference type="PROSITE-ProRule" id="PRU00192"/>
    </source>
</evidence>
<proteinExistence type="predicted"/>
<evidence type="ECO:0000259" key="6">
    <source>
        <dbReference type="PROSITE" id="PS50826"/>
    </source>
</evidence>
<dbReference type="GO" id="GO:0031410">
    <property type="term" value="C:cytoplasmic vesicle"/>
    <property type="evidence" value="ECO:0007669"/>
    <property type="project" value="TreeGrafter"/>
</dbReference>
<name>A0A8C4R388_EPTBU</name>
<keyword evidence="1 2" id="KW-0728">SH3 domain</keyword>
<dbReference type="SMART" id="SM00326">
    <property type="entry name" value="SH3"/>
    <property type="match status" value="1"/>
</dbReference>
<feature type="region of interest" description="Disordered" evidence="4">
    <location>
        <begin position="746"/>
        <end position="773"/>
    </location>
</feature>
<evidence type="ECO:0000313" key="8">
    <source>
        <dbReference type="Proteomes" id="UP000694388"/>
    </source>
</evidence>
<feature type="region of interest" description="Disordered" evidence="4">
    <location>
        <begin position="514"/>
        <end position="534"/>
    </location>
</feature>
<feature type="region of interest" description="Disordered" evidence="4">
    <location>
        <begin position="1181"/>
        <end position="1201"/>
    </location>
</feature>
<evidence type="ECO:0000313" key="7">
    <source>
        <dbReference type="Ensembl" id="ENSEBUP00000023495.1"/>
    </source>
</evidence>
<dbReference type="Pfam" id="PF00018">
    <property type="entry name" value="SH3_1"/>
    <property type="match status" value="1"/>
</dbReference>
<feature type="domain" description="SH3" evidence="5">
    <location>
        <begin position="1247"/>
        <end position="1306"/>
    </location>
</feature>
<dbReference type="PANTHER" id="PTHR15591:SF14">
    <property type="entry name" value="AP-4 COMPLEX ACCESSORY SUBUNIT RUSC2"/>
    <property type="match status" value="1"/>
</dbReference>
<dbReference type="PROSITE" id="PS50826">
    <property type="entry name" value="RUN"/>
    <property type="match status" value="1"/>
</dbReference>
<evidence type="ECO:0000256" key="3">
    <source>
        <dbReference type="SAM" id="Coils"/>
    </source>
</evidence>
<feature type="compositionally biased region" description="Polar residues" evidence="4">
    <location>
        <begin position="35"/>
        <end position="51"/>
    </location>
</feature>
<dbReference type="Ensembl" id="ENSEBUT00000024071.1">
    <property type="protein sequence ID" value="ENSEBUP00000023495.1"/>
    <property type="gene ID" value="ENSEBUG00000014464.1"/>
</dbReference>
<accession>A0A8C4R388</accession>
<dbReference type="Gene3D" id="1.20.58.900">
    <property type="match status" value="1"/>
</dbReference>
<sequence length="1309" mass="146192">MDNSLMRTYETLIVHHIPLVHRAVSTKHNALNMGKQPSSYGLPDLSSSGTISWPGRQRDRSHSLPSRDCSVVNKTLNARDNHSPNKLKSKDLQECCDSLMSHDNENINSPCFDQGSTTGTEVGCLNTNRRSRADHVGHGKARRRPFRAASCPTGQNDNDVRIKRHSLQYHRTDHPVMRYVNSLDGETERHSLHFTHESLEETEEELDNEQNDKYILTDKETGKHLCDTKKMSIPAGYPCLSENSFDFDGQSTESVSKNLCTEDNDISTSVWLSFTSSSKSQVEDKNSQQCDRRLDSCYVTCSDISCCICSTHGRNISSQEDLVAEEFDCFGEEKSNLYEQQRAAICSSSSMQWSPLESESFYLDLQSSPCDSQPLLNSSEAESFTSCPQLTSPAEDDGKDSNCNVQGLYHEEVDLGIEVEEVRPPPNDLRGDARLVQAMQNYYRLVTVDLSAHSTPIGTAACSSAESSASSEELYLPSVTPVSEYYLFEPKGVKTPDLTTWFEASSILNTSTCKPKEVSTSHRQRSKSYDQSLRRKPLQGVVSFERLLSCPSHLSSELASNESTPQRCVTSFAKIARAKKKGLGTSPPVSKHNECASLQISPVEEGPLVSHVSPDLQHVSTGSHSSYGENCCAFAGLQRETTKGTEDVFNSTHLCSPCQNMPLIDGAYSTLPDIYSKNHRPTTLPIQPFILHHNFSRSRSSCPAQVPRQCFQQSTTFASKLPIRHVDGQPLGEKVATFEHCERVPVKEKNEHSSSPDGFRSIEESSNNLQRRHDKEDGTLLIRHAQGCKINRVIFKLFVLSLTGLSIPQLHSFLKDFNPEYFSIVEKPPDEFCLSPEASTMSLSMDVSEKRGQCVFYAIKMPGVWRDPGVAKLGDSAICPNVGHLLLKYLCPAIAGVLGDGLRPFQLDFIVGRRKNSLWHVVEASRQPGTSTKPLNALYSQLNQMFELSTNNMRFNAFIFGLLNLCCLDTWLSHLHEQEGVVNAYYQTGSLLDKSHPPCLPLFEEILLLLQPLVLLPFHLDLVFEFCTKQRRQEQIAQRECLHSQFGLQRSLHSTLQLMLNWGTNSSSESSPPPTNIGDIAHQVEVQNVEKNQEVSASENDPAKLLRTISTHSQDVDWWEQLKESSQMYLTSASQGNEPLQAVWSKYLHLYRKVYKTVETKWQSNEVKNNAKTELYVTEPQNNNESDELSRNIQGSKSPCDDQVKNVTSVHCRNVAHVSNLVGSPPDSEFHNSGTDGIDVLNVEDKGLCGEVKAVCDQPTNDPDHLCFPKGAILKVISNIDSNWIMCSFEGKSGLVPVAYITHFDDADY</sequence>
<dbReference type="Pfam" id="PF02759">
    <property type="entry name" value="RUN"/>
    <property type="match status" value="1"/>
</dbReference>
<organism evidence="7 8">
    <name type="scientific">Eptatretus burgeri</name>
    <name type="common">Inshore hagfish</name>
    <dbReference type="NCBI Taxonomy" id="7764"/>
    <lineage>
        <taxon>Eukaryota</taxon>
        <taxon>Metazoa</taxon>
        <taxon>Chordata</taxon>
        <taxon>Craniata</taxon>
        <taxon>Vertebrata</taxon>
        <taxon>Cyclostomata</taxon>
        <taxon>Myxini</taxon>
        <taxon>Myxiniformes</taxon>
        <taxon>Myxinidae</taxon>
        <taxon>Eptatretinae</taxon>
        <taxon>Eptatretus</taxon>
    </lineage>
</organism>
<dbReference type="Proteomes" id="UP000694388">
    <property type="component" value="Unplaced"/>
</dbReference>
<dbReference type="SUPFAM" id="SSF140741">
    <property type="entry name" value="RUN domain-like"/>
    <property type="match status" value="1"/>
</dbReference>